<comment type="caution">
    <text evidence="2">The sequence shown here is derived from an EMBL/GenBank/DDBJ whole genome shotgun (WGS) entry which is preliminary data.</text>
</comment>
<keyword evidence="1" id="KW-0732">Signal</keyword>
<accession>A0ABT2X2Y4</accession>
<reference evidence="2 3" key="1">
    <citation type="submission" date="2022-10" db="EMBL/GenBank/DDBJ databases">
        <title>Defluviimonas sp. nov., isolated from ocean surface sediments.</title>
        <authorList>
            <person name="He W."/>
            <person name="Wang L."/>
            <person name="Zhang D.-F."/>
        </authorList>
    </citation>
    <scope>NUCLEOTIDE SEQUENCE [LARGE SCALE GENOMIC DNA]</scope>
    <source>
        <strain evidence="2 3">WL0024</strain>
    </source>
</reference>
<evidence type="ECO:0000313" key="3">
    <source>
        <dbReference type="Proteomes" id="UP001209535"/>
    </source>
</evidence>
<keyword evidence="3" id="KW-1185">Reference proteome</keyword>
<dbReference type="RefSeq" id="WP_263335492.1">
    <property type="nucleotide sequence ID" value="NZ_JAOVQO010000008.1"/>
</dbReference>
<feature type="chain" id="PRO_5046506914" evidence="1">
    <location>
        <begin position="23"/>
        <end position="60"/>
    </location>
</feature>
<name>A0ABT2X2Y4_9RHOB</name>
<dbReference type="EMBL" id="JAOVQO010000008">
    <property type="protein sequence ID" value="MCU9848311.1"/>
    <property type="molecule type" value="Genomic_DNA"/>
</dbReference>
<evidence type="ECO:0000256" key="1">
    <source>
        <dbReference type="SAM" id="SignalP"/>
    </source>
</evidence>
<organism evidence="2 3">
    <name type="scientific">Albidovulum salinarum</name>
    <dbReference type="NCBI Taxonomy" id="2984153"/>
    <lineage>
        <taxon>Bacteria</taxon>
        <taxon>Pseudomonadati</taxon>
        <taxon>Pseudomonadota</taxon>
        <taxon>Alphaproteobacteria</taxon>
        <taxon>Rhodobacterales</taxon>
        <taxon>Paracoccaceae</taxon>
        <taxon>Albidovulum</taxon>
    </lineage>
</organism>
<gene>
    <name evidence="2" type="ORF">OEZ60_09850</name>
</gene>
<protein>
    <submittedName>
        <fullName evidence="2">Uncharacterized protein</fullName>
    </submittedName>
</protein>
<feature type="signal peptide" evidence="1">
    <location>
        <begin position="1"/>
        <end position="22"/>
    </location>
</feature>
<proteinExistence type="predicted"/>
<evidence type="ECO:0000313" key="2">
    <source>
        <dbReference type="EMBL" id="MCU9848311.1"/>
    </source>
</evidence>
<sequence length="60" mass="6206">MPRFRPALAAFAFVLTATPSLAFGFSVDLPRLDFPTAPTETTRGCATITSPSGTSCVQGG</sequence>
<dbReference type="Proteomes" id="UP001209535">
    <property type="component" value="Unassembled WGS sequence"/>
</dbReference>